<evidence type="ECO:0000256" key="1">
    <source>
        <dbReference type="ARBA" id="ARBA00004613"/>
    </source>
</evidence>
<proteinExistence type="inferred from homology"/>
<dbReference type="GO" id="GO:0005576">
    <property type="term" value="C:extracellular region"/>
    <property type="evidence" value="ECO:0007669"/>
    <property type="project" value="UniProtKB-SubCell"/>
</dbReference>
<feature type="chain" id="PRO_5016237327" description="Protein RALF-like 19" evidence="7">
    <location>
        <begin position="24"/>
        <end position="116"/>
    </location>
</feature>
<dbReference type="Proteomes" id="UP000250235">
    <property type="component" value="Unassembled WGS sequence"/>
</dbReference>
<evidence type="ECO:0000256" key="7">
    <source>
        <dbReference type="SAM" id="SignalP"/>
    </source>
</evidence>
<organism evidence="8 9">
    <name type="scientific">Dorcoceras hygrometricum</name>
    <dbReference type="NCBI Taxonomy" id="472368"/>
    <lineage>
        <taxon>Eukaryota</taxon>
        <taxon>Viridiplantae</taxon>
        <taxon>Streptophyta</taxon>
        <taxon>Embryophyta</taxon>
        <taxon>Tracheophyta</taxon>
        <taxon>Spermatophyta</taxon>
        <taxon>Magnoliopsida</taxon>
        <taxon>eudicotyledons</taxon>
        <taxon>Gunneridae</taxon>
        <taxon>Pentapetalae</taxon>
        <taxon>asterids</taxon>
        <taxon>lamiids</taxon>
        <taxon>Lamiales</taxon>
        <taxon>Gesneriaceae</taxon>
        <taxon>Didymocarpoideae</taxon>
        <taxon>Trichosporeae</taxon>
        <taxon>Loxocarpinae</taxon>
        <taxon>Dorcoceras</taxon>
    </lineage>
</organism>
<dbReference type="InterPro" id="IPR008801">
    <property type="entry name" value="RALF"/>
</dbReference>
<dbReference type="AlphaFoldDB" id="A0A2Z7CCV6"/>
<reference evidence="8 9" key="1">
    <citation type="journal article" date="2015" name="Proc. Natl. Acad. Sci. U.S.A.">
        <title>The resurrection genome of Boea hygrometrica: A blueprint for survival of dehydration.</title>
        <authorList>
            <person name="Xiao L."/>
            <person name="Yang G."/>
            <person name="Zhang L."/>
            <person name="Yang X."/>
            <person name="Zhao S."/>
            <person name="Ji Z."/>
            <person name="Zhou Q."/>
            <person name="Hu M."/>
            <person name="Wang Y."/>
            <person name="Chen M."/>
            <person name="Xu Y."/>
            <person name="Jin H."/>
            <person name="Xiao X."/>
            <person name="Hu G."/>
            <person name="Bao F."/>
            <person name="Hu Y."/>
            <person name="Wan P."/>
            <person name="Li L."/>
            <person name="Deng X."/>
            <person name="Kuang T."/>
            <person name="Xiang C."/>
            <person name="Zhu J.K."/>
            <person name="Oliver M.J."/>
            <person name="He Y."/>
        </authorList>
    </citation>
    <scope>NUCLEOTIDE SEQUENCE [LARGE SCALE GENOMIC DNA]</scope>
    <source>
        <strain evidence="9">cv. XS01</strain>
    </source>
</reference>
<evidence type="ECO:0008006" key="10">
    <source>
        <dbReference type="Google" id="ProtNLM"/>
    </source>
</evidence>
<sequence>MAFRVGLVFLLVTLAAMVMAAHSKEYTIDLEFNMEADGHGLVADALDMDEEMMMESESSRRQLVQSRYISYGALSRNTVPCNRRGASYYSSCRGHQRANPYRRGCTRATRCARNNR</sequence>
<dbReference type="GO" id="GO:0009506">
    <property type="term" value="C:plasmodesma"/>
    <property type="evidence" value="ECO:0007669"/>
    <property type="project" value="TreeGrafter"/>
</dbReference>
<protein>
    <recommendedName>
        <fullName evidence="10">Protein RALF-like 19</fullName>
    </recommendedName>
</protein>
<evidence type="ECO:0000256" key="2">
    <source>
        <dbReference type="ARBA" id="ARBA00009178"/>
    </source>
</evidence>
<dbReference type="Pfam" id="PF05498">
    <property type="entry name" value="RALF"/>
    <property type="match status" value="1"/>
</dbReference>
<feature type="signal peptide" evidence="7">
    <location>
        <begin position="1"/>
        <end position="23"/>
    </location>
</feature>
<dbReference type="EMBL" id="KQ996514">
    <property type="protein sequence ID" value="KZV44748.1"/>
    <property type="molecule type" value="Genomic_DNA"/>
</dbReference>
<keyword evidence="9" id="KW-1185">Reference proteome</keyword>
<dbReference type="PANTHER" id="PTHR33136">
    <property type="entry name" value="RAPID ALKALINIZATION FACTOR-LIKE"/>
    <property type="match status" value="1"/>
</dbReference>
<comment type="subcellular location">
    <subcellularLocation>
        <location evidence="1">Secreted</location>
    </subcellularLocation>
</comment>
<keyword evidence="6" id="KW-1015">Disulfide bond</keyword>
<name>A0A2Z7CCV6_9LAMI</name>
<comment type="similarity">
    <text evidence="2">Belongs to the plant rapid alkalinization factor (RALF) family.</text>
</comment>
<evidence type="ECO:0000256" key="6">
    <source>
        <dbReference type="ARBA" id="ARBA00023157"/>
    </source>
</evidence>
<evidence type="ECO:0000256" key="4">
    <source>
        <dbReference type="ARBA" id="ARBA00022702"/>
    </source>
</evidence>
<gene>
    <name evidence="8" type="ORF">F511_34678</name>
</gene>
<evidence type="ECO:0000256" key="5">
    <source>
        <dbReference type="ARBA" id="ARBA00022729"/>
    </source>
</evidence>
<keyword evidence="3" id="KW-0964">Secreted</keyword>
<evidence type="ECO:0000313" key="8">
    <source>
        <dbReference type="EMBL" id="KZV44748.1"/>
    </source>
</evidence>
<dbReference type="PANTHER" id="PTHR33136:SF34">
    <property type="entry name" value="OS12G0541700 PROTEIN"/>
    <property type="match status" value="1"/>
</dbReference>
<keyword evidence="5 7" id="KW-0732">Signal</keyword>
<accession>A0A2Z7CCV6</accession>
<dbReference type="OrthoDB" id="1863600at2759"/>
<dbReference type="GO" id="GO:0019722">
    <property type="term" value="P:calcium-mediated signaling"/>
    <property type="evidence" value="ECO:0007669"/>
    <property type="project" value="TreeGrafter"/>
</dbReference>
<keyword evidence="4" id="KW-0372">Hormone</keyword>
<dbReference type="GO" id="GO:0005179">
    <property type="term" value="F:hormone activity"/>
    <property type="evidence" value="ECO:0007669"/>
    <property type="project" value="UniProtKB-KW"/>
</dbReference>
<evidence type="ECO:0000256" key="3">
    <source>
        <dbReference type="ARBA" id="ARBA00022525"/>
    </source>
</evidence>
<evidence type="ECO:0000313" key="9">
    <source>
        <dbReference type="Proteomes" id="UP000250235"/>
    </source>
</evidence>